<dbReference type="InterPro" id="IPR011051">
    <property type="entry name" value="RmlC_Cupin_sf"/>
</dbReference>
<dbReference type="EMBL" id="JACIDK010000001">
    <property type="protein sequence ID" value="MBB3889711.1"/>
    <property type="molecule type" value="Genomic_DNA"/>
</dbReference>
<sequence length="151" mass="16131">MAEPIVVKLSDGVRPLNVVGEQITVLAPGQRTGSYEVFHQIGPEGSGPPPHSHPWDEAFYVVAGEIAFGIGDEELLAHAGTFVHLPAGTTHWFRFGKGGGEMVSLTSREGASHMFEDFDREVSPTAPDIGKLIELGRPYGLTVDVPANLDA</sequence>
<dbReference type="GO" id="GO:0051213">
    <property type="term" value="F:dioxygenase activity"/>
    <property type="evidence" value="ECO:0007669"/>
    <property type="project" value="UniProtKB-KW"/>
</dbReference>
<dbReference type="InterPro" id="IPR053146">
    <property type="entry name" value="QDO-like"/>
</dbReference>
<dbReference type="PANTHER" id="PTHR36440:SF1">
    <property type="entry name" value="PUTATIVE (AFU_ORTHOLOGUE AFUA_8G07350)-RELATED"/>
    <property type="match status" value="1"/>
</dbReference>
<gene>
    <name evidence="2" type="ORF">GGQ61_000408</name>
</gene>
<dbReference type="InterPro" id="IPR013096">
    <property type="entry name" value="Cupin_2"/>
</dbReference>
<evidence type="ECO:0000259" key="1">
    <source>
        <dbReference type="Pfam" id="PF07883"/>
    </source>
</evidence>
<protein>
    <submittedName>
        <fullName evidence="2">Quercetin dioxygenase-like cupin family protein</fullName>
    </submittedName>
</protein>
<dbReference type="Gene3D" id="2.60.120.10">
    <property type="entry name" value="Jelly Rolls"/>
    <property type="match status" value="1"/>
</dbReference>
<proteinExistence type="predicted"/>
<keyword evidence="2" id="KW-0560">Oxidoreductase</keyword>
<dbReference type="RefSeq" id="WP_183769711.1">
    <property type="nucleotide sequence ID" value="NZ_JACIDK010000001.1"/>
</dbReference>
<name>A0A839ZWG6_9CAUL</name>
<dbReference type="Pfam" id="PF07883">
    <property type="entry name" value="Cupin_2"/>
    <property type="match status" value="1"/>
</dbReference>
<evidence type="ECO:0000313" key="3">
    <source>
        <dbReference type="Proteomes" id="UP000530564"/>
    </source>
</evidence>
<organism evidence="2 3">
    <name type="scientific">Phenylobacterium haematophilum</name>
    <dbReference type="NCBI Taxonomy" id="98513"/>
    <lineage>
        <taxon>Bacteria</taxon>
        <taxon>Pseudomonadati</taxon>
        <taxon>Pseudomonadota</taxon>
        <taxon>Alphaproteobacteria</taxon>
        <taxon>Caulobacterales</taxon>
        <taxon>Caulobacteraceae</taxon>
        <taxon>Phenylobacterium</taxon>
    </lineage>
</organism>
<evidence type="ECO:0000313" key="2">
    <source>
        <dbReference type="EMBL" id="MBB3889711.1"/>
    </source>
</evidence>
<comment type="caution">
    <text evidence="2">The sequence shown here is derived from an EMBL/GenBank/DDBJ whole genome shotgun (WGS) entry which is preliminary data.</text>
</comment>
<reference evidence="2 3" key="1">
    <citation type="submission" date="2020-08" db="EMBL/GenBank/DDBJ databases">
        <title>Genomic Encyclopedia of Type Strains, Phase IV (KMG-IV): sequencing the most valuable type-strain genomes for metagenomic binning, comparative biology and taxonomic classification.</title>
        <authorList>
            <person name="Goeker M."/>
        </authorList>
    </citation>
    <scope>NUCLEOTIDE SEQUENCE [LARGE SCALE GENOMIC DNA]</scope>
    <source>
        <strain evidence="2 3">DSM 21793</strain>
    </source>
</reference>
<dbReference type="Proteomes" id="UP000530564">
    <property type="component" value="Unassembled WGS sequence"/>
</dbReference>
<accession>A0A839ZWG6</accession>
<dbReference type="AlphaFoldDB" id="A0A839ZWG6"/>
<dbReference type="SUPFAM" id="SSF51182">
    <property type="entry name" value="RmlC-like cupins"/>
    <property type="match status" value="1"/>
</dbReference>
<feature type="domain" description="Cupin type-2" evidence="1">
    <location>
        <begin position="41"/>
        <end position="94"/>
    </location>
</feature>
<keyword evidence="3" id="KW-1185">Reference proteome</keyword>
<dbReference type="PANTHER" id="PTHR36440">
    <property type="entry name" value="PUTATIVE (AFU_ORTHOLOGUE AFUA_8G07350)-RELATED"/>
    <property type="match status" value="1"/>
</dbReference>
<dbReference type="InterPro" id="IPR014710">
    <property type="entry name" value="RmlC-like_jellyroll"/>
</dbReference>
<keyword evidence="2" id="KW-0223">Dioxygenase</keyword>